<name>A0A1S1HUY3_PROST</name>
<organism evidence="2 3">
    <name type="scientific">Providencia stuartii</name>
    <dbReference type="NCBI Taxonomy" id="588"/>
    <lineage>
        <taxon>Bacteria</taxon>
        <taxon>Pseudomonadati</taxon>
        <taxon>Pseudomonadota</taxon>
        <taxon>Gammaproteobacteria</taxon>
        <taxon>Enterobacterales</taxon>
        <taxon>Morganellaceae</taxon>
        <taxon>Providencia</taxon>
    </lineage>
</organism>
<proteinExistence type="predicted"/>
<dbReference type="PANTHER" id="PTHR35191">
    <property type="entry name" value="PROPHAGE SIDE TAIL FIBER PROTEIN HOMOLOG STFQ-RELATED"/>
    <property type="match status" value="1"/>
</dbReference>
<dbReference type="Proteomes" id="UP000179588">
    <property type="component" value="Unassembled WGS sequence"/>
</dbReference>
<protein>
    <recommendedName>
        <fullName evidence="1">Phage tail fibre protein N-terminal domain-containing protein</fullName>
    </recommendedName>
</protein>
<gene>
    <name evidence="2" type="ORF">A3Q29_00110</name>
</gene>
<dbReference type="InterPro" id="IPR022225">
    <property type="entry name" value="Phage_tail_fibre_N"/>
</dbReference>
<dbReference type="AlphaFoldDB" id="A0A1S1HUY3"/>
<sequence length="607" mass="65829">MKSFYTILTNYGKTALAEALAAQQPLKIPYMAVGDSGGAYYEPTEAQTNLRNELWRGDLNDLRTDEEFQGQVIAEAIIPHGIDGDWTVREIGLFDGKGGLVAVGKYPETYIPPVLSGAKSQVYISIIVKIDNVAAVELIVNHDTVIASKDFVLSQNFWKKIHDADLNAIARANNINIDAIAYLERSTIENVRYFFDPVSDITYYALSPVSGEIVNIGRDIDGVVLISVNGTQSEIYRLGTIAGNTEFRSPESQSTTHAILRSVNIGGTRLHLEPNGNIEGTTAKLDWMFDTYDKDPNNYRIGSIYAYTGDPNSTGEGAVYVYNAKSVGAAWGNWPSMHFGFQDDSVGGTPMKIMFFDTGASQSYAPMKGMWHHGKKVKAGDYVTASNKIYRAVTTGITGNIIPSHTSGSISDASVTWEFIRAPKGQDVKPVVVFGERDDMPILGLPNHRVQALKPIAVGRGGFIDFFGSNDELVGRMIPSTGANGERLLDIISADGGSRLRLNTDNKTLQTANLATTATAKIQNSTPQPNISATALVRIGNSTPYTITKFVGGSGGQSFKLESTTEGNTTIQHNEFIRLKNKQAITMSANSVIEFLMNAAGDVAMEC</sequence>
<evidence type="ECO:0000313" key="3">
    <source>
        <dbReference type="Proteomes" id="UP000179588"/>
    </source>
</evidence>
<keyword evidence="3" id="KW-1185">Reference proteome</keyword>
<reference evidence="2 3" key="1">
    <citation type="submission" date="2016-03" db="EMBL/GenBank/DDBJ databases">
        <title>Genome sequence of Providencia stuartii strain, isolated from the salivary glands of larval Lucilia sericata.</title>
        <authorList>
            <person name="Yuan Y."/>
            <person name="Zhang Y."/>
            <person name="Fu S."/>
            <person name="Crippen T.L."/>
            <person name="Visi D."/>
            <person name="Benbow M.E."/>
            <person name="Allen M."/>
            <person name="Tomberlin J.K."/>
            <person name="Sze S.-H."/>
            <person name="Tarone A.M."/>
        </authorList>
    </citation>
    <scope>NUCLEOTIDE SEQUENCE [LARGE SCALE GENOMIC DNA]</scope>
    <source>
        <strain evidence="2 3">Crippen</strain>
    </source>
</reference>
<dbReference type="PANTHER" id="PTHR35191:SF1">
    <property type="entry name" value="PROPHAGE SIDE TAIL FIBER PROTEIN HOMOLOG STFQ-RELATED"/>
    <property type="match status" value="1"/>
</dbReference>
<comment type="caution">
    <text evidence="2">The sequence shown here is derived from an EMBL/GenBank/DDBJ whole genome shotgun (WGS) entry which is preliminary data.</text>
</comment>
<dbReference type="InterPro" id="IPR051934">
    <property type="entry name" value="Phage_Tail_Fiber_Structural"/>
</dbReference>
<dbReference type="Pfam" id="PF12571">
    <property type="entry name" value="Phage_tail_fib"/>
    <property type="match status" value="1"/>
</dbReference>
<evidence type="ECO:0000259" key="1">
    <source>
        <dbReference type="Pfam" id="PF12571"/>
    </source>
</evidence>
<dbReference type="EMBL" id="LVIE01000001">
    <property type="protein sequence ID" value="OHT25807.1"/>
    <property type="molecule type" value="Genomic_DNA"/>
</dbReference>
<evidence type="ECO:0000313" key="2">
    <source>
        <dbReference type="EMBL" id="OHT25807.1"/>
    </source>
</evidence>
<accession>A0A1S1HUY3</accession>
<feature type="domain" description="Phage tail fibre protein N-terminal" evidence="1">
    <location>
        <begin position="2"/>
        <end position="149"/>
    </location>
</feature>